<dbReference type="Proteomes" id="UP000250321">
    <property type="component" value="Unassembled WGS sequence"/>
</dbReference>
<protein>
    <submittedName>
        <fullName evidence="1">PI-PLC X domain-containing protein</fullName>
    </submittedName>
</protein>
<accession>A0A314YF07</accession>
<dbReference type="OrthoDB" id="7984201at2759"/>
<dbReference type="InterPro" id="IPR017946">
    <property type="entry name" value="PLC-like_Pdiesterase_TIM-brl"/>
</dbReference>
<dbReference type="PANTHER" id="PTHR13593">
    <property type="match status" value="1"/>
</dbReference>
<dbReference type="GO" id="GO:0006629">
    <property type="term" value="P:lipid metabolic process"/>
    <property type="evidence" value="ECO:0007669"/>
    <property type="project" value="InterPro"/>
</dbReference>
<dbReference type="InterPro" id="IPR051057">
    <property type="entry name" value="PI-PLC_domain"/>
</dbReference>
<reference evidence="1 2" key="1">
    <citation type="submission" date="2018-02" db="EMBL/GenBank/DDBJ databases">
        <title>Draft genome of wild Prunus yedoensis var. nudiflora.</title>
        <authorList>
            <person name="Baek S."/>
            <person name="Kim J.-H."/>
            <person name="Choi K."/>
            <person name="Kim G.-B."/>
            <person name="Cho A."/>
            <person name="Jang H."/>
            <person name="Shin C.-H."/>
            <person name="Yu H.-J."/>
            <person name="Mun J.-H."/>
        </authorList>
    </citation>
    <scope>NUCLEOTIDE SEQUENCE [LARGE SCALE GENOMIC DNA]</scope>
    <source>
        <strain evidence="2">cv. Jeju island</strain>
        <tissue evidence="1">Leaf</tissue>
    </source>
</reference>
<gene>
    <name evidence="1" type="ORF">Pyn_03947</name>
</gene>
<sequence length="170" mass="18050">MSKTTSPNFKLNADGNGGMIAGSCPNRAESSPMNTTTKSLVLVNYFRDLPDVTQACKDNSESLLRMVNTCSDAAGKRWPNFIAVDFYKRSDGGGAPRATDVANGHLVCGCGTIANCKANMSFGVCPEPEADVIPTAAPPITNFGYSNRGPVQIQWLFGSLLVTLLLLLSL</sequence>
<evidence type="ECO:0000313" key="1">
    <source>
        <dbReference type="EMBL" id="PQQ04983.1"/>
    </source>
</evidence>
<dbReference type="EMBL" id="PJQY01001166">
    <property type="protein sequence ID" value="PQQ04983.1"/>
    <property type="molecule type" value="Genomic_DNA"/>
</dbReference>
<name>A0A314YF07_PRUYE</name>
<evidence type="ECO:0000313" key="2">
    <source>
        <dbReference type="Proteomes" id="UP000250321"/>
    </source>
</evidence>
<dbReference type="Pfam" id="PF26178">
    <property type="entry name" value="PI-PLC_cat"/>
    <property type="match status" value="1"/>
</dbReference>
<organism evidence="1 2">
    <name type="scientific">Prunus yedoensis var. nudiflora</name>
    <dbReference type="NCBI Taxonomy" id="2094558"/>
    <lineage>
        <taxon>Eukaryota</taxon>
        <taxon>Viridiplantae</taxon>
        <taxon>Streptophyta</taxon>
        <taxon>Embryophyta</taxon>
        <taxon>Tracheophyta</taxon>
        <taxon>Spermatophyta</taxon>
        <taxon>Magnoliopsida</taxon>
        <taxon>eudicotyledons</taxon>
        <taxon>Gunneridae</taxon>
        <taxon>Pentapetalae</taxon>
        <taxon>rosids</taxon>
        <taxon>fabids</taxon>
        <taxon>Rosales</taxon>
        <taxon>Rosaceae</taxon>
        <taxon>Amygdaloideae</taxon>
        <taxon>Amygdaleae</taxon>
        <taxon>Prunus</taxon>
    </lineage>
</organism>
<dbReference type="AlphaFoldDB" id="A0A314YF07"/>
<proteinExistence type="predicted"/>
<comment type="caution">
    <text evidence="1">The sequence shown here is derived from an EMBL/GenBank/DDBJ whole genome shotgun (WGS) entry which is preliminary data.</text>
</comment>
<dbReference type="PANTHER" id="PTHR13593:SF134">
    <property type="entry name" value="F14J22.5 PROTEIN"/>
    <property type="match status" value="1"/>
</dbReference>
<keyword evidence="2" id="KW-1185">Reference proteome</keyword>
<dbReference type="STRING" id="2094558.A0A314YF07"/>
<dbReference type="SUPFAM" id="SSF51695">
    <property type="entry name" value="PLC-like phosphodiesterases"/>
    <property type="match status" value="1"/>
</dbReference>
<dbReference type="GO" id="GO:0008081">
    <property type="term" value="F:phosphoric diester hydrolase activity"/>
    <property type="evidence" value="ECO:0007669"/>
    <property type="project" value="InterPro"/>
</dbReference>